<dbReference type="PANTHER" id="PTHR34220:SF7">
    <property type="entry name" value="SENSOR HISTIDINE KINASE YPDA"/>
    <property type="match status" value="1"/>
</dbReference>
<evidence type="ECO:0000313" key="4">
    <source>
        <dbReference type="Proteomes" id="UP000185003"/>
    </source>
</evidence>
<evidence type="ECO:0000313" key="3">
    <source>
        <dbReference type="EMBL" id="SIO39640.1"/>
    </source>
</evidence>
<dbReference type="InterPro" id="IPR010559">
    <property type="entry name" value="Sig_transdc_His_kin_internal"/>
</dbReference>
<dbReference type="EMBL" id="FSRA01000002">
    <property type="protein sequence ID" value="SIO39640.1"/>
    <property type="molecule type" value="Genomic_DNA"/>
</dbReference>
<dbReference type="AlphaFoldDB" id="A0A1N6J5R4"/>
<keyword evidence="1" id="KW-1133">Transmembrane helix</keyword>
<keyword evidence="1" id="KW-0812">Transmembrane</keyword>
<dbReference type="InterPro" id="IPR050640">
    <property type="entry name" value="Bact_2-comp_sensor_kinase"/>
</dbReference>
<feature type="transmembrane region" description="Helical" evidence="1">
    <location>
        <begin position="69"/>
        <end position="92"/>
    </location>
</feature>
<dbReference type="Pfam" id="PF06580">
    <property type="entry name" value="His_kinase"/>
    <property type="match status" value="1"/>
</dbReference>
<keyword evidence="4" id="KW-1185">Reference proteome</keyword>
<gene>
    <name evidence="3" type="ORF">SAMN04488055_3658</name>
</gene>
<keyword evidence="1" id="KW-0472">Membrane</keyword>
<feature type="transmembrane region" description="Helical" evidence="1">
    <location>
        <begin position="12"/>
        <end position="30"/>
    </location>
</feature>
<dbReference type="Proteomes" id="UP000185003">
    <property type="component" value="Unassembled WGS sequence"/>
</dbReference>
<protein>
    <submittedName>
        <fullName evidence="3">Histidine kinase</fullName>
    </submittedName>
</protein>
<sequence>MTTKKIRCYAPVFLFIFLLLLFHVATISYLSIAASAFYAIMVSESALWIILLTRRKASGIIYLKKKLRLIVLYGLPILLLVSVSGFLFSRWIGLHHEFAYIAGLNMLCSSLVIGAYECVYYVRQWKRLFIESENIRKSTLHIQYKFLRDQIKPHFLFNSLNSLSSLISQDPEKAERYVEEMAMVYRYLLKNNGKALTTFREEREFLSSYLLMLHTRFNDALIIDMQVDECYDDFLIPPFVLQLLVENAVKHNIVSQRQPLTIRFYTDEEDQLHVCNNLQKKKNPPPSEKTGLRNISSRYGLLPVKRTPRITEQDGLFKVMIPLIPHHTYETIEE</sequence>
<accession>A0A1N6J5R4</accession>
<feature type="transmembrane region" description="Helical" evidence="1">
    <location>
        <begin position="36"/>
        <end position="53"/>
    </location>
</feature>
<reference evidence="3 4" key="1">
    <citation type="submission" date="2016-11" db="EMBL/GenBank/DDBJ databases">
        <authorList>
            <person name="Jaros S."/>
            <person name="Januszkiewicz K."/>
            <person name="Wedrychowicz H."/>
        </authorList>
    </citation>
    <scope>NUCLEOTIDE SEQUENCE [LARGE SCALE GENOMIC DNA]</scope>
    <source>
        <strain evidence="3 4">DSM 24787</strain>
    </source>
</reference>
<dbReference type="OrthoDB" id="9809908at2"/>
<feature type="transmembrane region" description="Helical" evidence="1">
    <location>
        <begin position="98"/>
        <end position="122"/>
    </location>
</feature>
<dbReference type="GO" id="GO:0016020">
    <property type="term" value="C:membrane"/>
    <property type="evidence" value="ECO:0007669"/>
    <property type="project" value="InterPro"/>
</dbReference>
<evidence type="ECO:0000256" key="1">
    <source>
        <dbReference type="SAM" id="Phobius"/>
    </source>
</evidence>
<keyword evidence="3" id="KW-0808">Transferase</keyword>
<keyword evidence="3" id="KW-0418">Kinase</keyword>
<evidence type="ECO:0000259" key="2">
    <source>
        <dbReference type="Pfam" id="PF06580"/>
    </source>
</evidence>
<dbReference type="STRING" id="536979.SAMN04488055_3658"/>
<proteinExistence type="predicted"/>
<dbReference type="GO" id="GO:0000155">
    <property type="term" value="F:phosphorelay sensor kinase activity"/>
    <property type="evidence" value="ECO:0007669"/>
    <property type="project" value="InterPro"/>
</dbReference>
<dbReference type="RefSeq" id="WP_074240870.1">
    <property type="nucleotide sequence ID" value="NZ_FSRA01000002.1"/>
</dbReference>
<name>A0A1N6J5R4_9BACT</name>
<organism evidence="3 4">
    <name type="scientific">Chitinophaga niabensis</name>
    <dbReference type="NCBI Taxonomy" id="536979"/>
    <lineage>
        <taxon>Bacteria</taxon>
        <taxon>Pseudomonadati</taxon>
        <taxon>Bacteroidota</taxon>
        <taxon>Chitinophagia</taxon>
        <taxon>Chitinophagales</taxon>
        <taxon>Chitinophagaceae</taxon>
        <taxon>Chitinophaga</taxon>
    </lineage>
</organism>
<dbReference type="PANTHER" id="PTHR34220">
    <property type="entry name" value="SENSOR HISTIDINE KINASE YPDA"/>
    <property type="match status" value="1"/>
</dbReference>
<feature type="domain" description="Signal transduction histidine kinase internal region" evidence="2">
    <location>
        <begin position="143"/>
        <end position="221"/>
    </location>
</feature>